<proteinExistence type="predicted"/>
<evidence type="ECO:0000313" key="2">
    <source>
        <dbReference type="Proteomes" id="UP000215453"/>
    </source>
</evidence>
<organism evidence="1 2">
    <name type="scientific">Zymoseptoria tritici ST99CH_1A5</name>
    <dbReference type="NCBI Taxonomy" id="1276529"/>
    <lineage>
        <taxon>Eukaryota</taxon>
        <taxon>Fungi</taxon>
        <taxon>Dikarya</taxon>
        <taxon>Ascomycota</taxon>
        <taxon>Pezizomycotina</taxon>
        <taxon>Dothideomycetes</taxon>
        <taxon>Dothideomycetidae</taxon>
        <taxon>Mycosphaerellales</taxon>
        <taxon>Mycosphaerellaceae</taxon>
        <taxon>Zymoseptoria</taxon>
    </lineage>
</organism>
<evidence type="ECO:0000313" key="1">
    <source>
        <dbReference type="EMBL" id="SMY28055.1"/>
    </source>
</evidence>
<dbReference type="AlphaFoldDB" id="A0A1Y6LUK4"/>
<reference evidence="1 2" key="1">
    <citation type="submission" date="2016-10" db="EMBL/GenBank/DDBJ databases">
        <authorList>
            <person name="Varghese N."/>
        </authorList>
    </citation>
    <scope>NUCLEOTIDE SEQUENCE [LARGE SCALE GENOMIC DNA]</scope>
</reference>
<sequence length="90" mass="9898">MEKAEQAAAGTPRAKRSRLINPKGAITVQSLTDKLNKYKTALRRNSKALERFNSYARGTGKTNREALKALVSTTAAWERGEDASDEDSDN</sequence>
<protein>
    <submittedName>
        <fullName evidence="1">Uncharacterized protein</fullName>
    </submittedName>
</protein>
<dbReference type="Proteomes" id="UP000215453">
    <property type="component" value="Chromosome 10"/>
</dbReference>
<name>A0A1Y6LUK4_ZYMTR</name>
<dbReference type="EMBL" id="LT882685">
    <property type="protein sequence ID" value="SMY28055.1"/>
    <property type="molecule type" value="Genomic_DNA"/>
</dbReference>
<accession>A0A1Y6LUK4</accession>
<gene>
    <name evidence="1" type="ORF">ZT1A5_G9500</name>
</gene>